<sequence length="422" mass="44380">METSLDKRALPGAAAAAPAGSSPATAPAGAVQRTVYSVLGAISFSHLLNDMIQSLILAIYPMLKDNFSLSFTQIGLITLTYQITASMLQPLVGVYTDKRPLPYSLPVGMGFTLCGLLLMSVAPSFGVLLVAAALVGCGSSVFHPESSRVARMASGGRHGLAQSLFQVGGNAGSSLGPLLAALIVIPHGQRSIAWFSAAALVGMIVLTQIGRWYKAHPAMKKKRVETPHVSLSRGRVAMAIGILVLLVFSKYFYLASINSYFTFYLIDRFHLPVQAAQIHLFVFLAAVAAGTIVGGPVGDRIGRKYVIWGSILGVAPFTLLLPYANLFWTGVLTVIIGVVLASAFSAILVYAQELIPGKVGMVAGLFFGFAFGLGGIGAAVLGQLADATSITFVYKVCSFLPLIGILTVFLPDVEGKRAKKAA</sequence>
<keyword evidence="1 5" id="KW-0812">Transmembrane</keyword>
<dbReference type="EMBL" id="QEOB01000038">
    <property type="protein sequence ID" value="PVX68699.1"/>
    <property type="molecule type" value="Genomic_DNA"/>
</dbReference>
<protein>
    <submittedName>
        <fullName evidence="7">FSR family fosmidomycin resistance protein-like MFS transporter</fullName>
    </submittedName>
</protein>
<feature type="transmembrane region" description="Helical" evidence="5">
    <location>
        <begin position="330"/>
        <end position="350"/>
    </location>
</feature>
<evidence type="ECO:0000256" key="5">
    <source>
        <dbReference type="SAM" id="Phobius"/>
    </source>
</evidence>
<keyword evidence="3 5" id="KW-0472">Membrane</keyword>
<dbReference type="InterPro" id="IPR011701">
    <property type="entry name" value="MFS"/>
</dbReference>
<dbReference type="Proteomes" id="UP000245712">
    <property type="component" value="Unassembled WGS sequence"/>
</dbReference>
<dbReference type="PROSITE" id="PS50850">
    <property type="entry name" value="MFS"/>
    <property type="match status" value="1"/>
</dbReference>
<evidence type="ECO:0000256" key="3">
    <source>
        <dbReference type="ARBA" id="ARBA00023136"/>
    </source>
</evidence>
<dbReference type="InterPro" id="IPR036259">
    <property type="entry name" value="MFS_trans_sf"/>
</dbReference>
<feature type="transmembrane region" description="Helical" evidence="5">
    <location>
        <begin position="109"/>
        <end position="142"/>
    </location>
</feature>
<reference evidence="7 8" key="1">
    <citation type="submission" date="2018-05" db="EMBL/GenBank/DDBJ databases">
        <title>Genomic Encyclopedia of Type Strains, Phase IV (KMG-V): Genome sequencing to study the core and pangenomes of soil and plant-associated prokaryotes.</title>
        <authorList>
            <person name="Whitman W."/>
        </authorList>
    </citation>
    <scope>NUCLEOTIDE SEQUENCE [LARGE SCALE GENOMIC DNA]</scope>
    <source>
        <strain evidence="7 8">SCZa-39</strain>
    </source>
</reference>
<evidence type="ECO:0000256" key="1">
    <source>
        <dbReference type="ARBA" id="ARBA00022692"/>
    </source>
</evidence>
<feature type="transmembrane region" description="Helical" evidence="5">
    <location>
        <begin position="163"/>
        <end position="185"/>
    </location>
</feature>
<evidence type="ECO:0000256" key="4">
    <source>
        <dbReference type="SAM" id="MobiDB-lite"/>
    </source>
</evidence>
<dbReference type="InterPro" id="IPR020846">
    <property type="entry name" value="MFS_dom"/>
</dbReference>
<feature type="transmembrane region" description="Helical" evidence="5">
    <location>
        <begin position="362"/>
        <end position="385"/>
    </location>
</feature>
<accession>A0ABX5KAH3</accession>
<organism evidence="7 8">
    <name type="scientific">Paraburkholderia unamae</name>
    <dbReference type="NCBI Taxonomy" id="219649"/>
    <lineage>
        <taxon>Bacteria</taxon>
        <taxon>Pseudomonadati</taxon>
        <taxon>Pseudomonadota</taxon>
        <taxon>Betaproteobacteria</taxon>
        <taxon>Burkholderiales</taxon>
        <taxon>Burkholderiaceae</taxon>
        <taxon>Paraburkholderia</taxon>
    </lineage>
</organism>
<feature type="transmembrane region" description="Helical" evidence="5">
    <location>
        <begin position="234"/>
        <end position="254"/>
    </location>
</feature>
<feature type="transmembrane region" description="Helical" evidence="5">
    <location>
        <begin position="67"/>
        <end position="89"/>
    </location>
</feature>
<feature type="transmembrane region" description="Helical" evidence="5">
    <location>
        <begin position="191"/>
        <end position="213"/>
    </location>
</feature>
<dbReference type="PANTHER" id="PTHR43129:SF1">
    <property type="entry name" value="FOSMIDOMYCIN RESISTANCE PROTEIN"/>
    <property type="match status" value="1"/>
</dbReference>
<keyword evidence="2 5" id="KW-1133">Transmembrane helix</keyword>
<proteinExistence type="predicted"/>
<feature type="transmembrane region" description="Helical" evidence="5">
    <location>
        <begin position="305"/>
        <end position="324"/>
    </location>
</feature>
<feature type="transmembrane region" description="Helical" evidence="5">
    <location>
        <begin position="391"/>
        <end position="410"/>
    </location>
</feature>
<evidence type="ECO:0000313" key="7">
    <source>
        <dbReference type="EMBL" id="PVX68699.1"/>
    </source>
</evidence>
<dbReference type="PANTHER" id="PTHR43129">
    <property type="entry name" value="FOSMIDOMYCIN RESISTANCE PROTEIN"/>
    <property type="match status" value="1"/>
</dbReference>
<evidence type="ECO:0000313" key="8">
    <source>
        <dbReference type="Proteomes" id="UP000245712"/>
    </source>
</evidence>
<feature type="compositionally biased region" description="Low complexity" evidence="4">
    <location>
        <begin position="10"/>
        <end position="25"/>
    </location>
</feature>
<feature type="domain" description="Major facilitator superfamily (MFS) profile" evidence="6">
    <location>
        <begin position="38"/>
        <end position="416"/>
    </location>
</feature>
<gene>
    <name evidence="7" type="ORF">C7402_13832</name>
</gene>
<keyword evidence="8" id="KW-1185">Reference proteome</keyword>
<evidence type="ECO:0000256" key="2">
    <source>
        <dbReference type="ARBA" id="ARBA00022989"/>
    </source>
</evidence>
<dbReference type="RefSeq" id="WP_116614819.1">
    <property type="nucleotide sequence ID" value="NZ_CAJZAT010000230.1"/>
</dbReference>
<comment type="caution">
    <text evidence="7">The sequence shown here is derived from an EMBL/GenBank/DDBJ whole genome shotgun (WGS) entry which is preliminary data.</text>
</comment>
<dbReference type="Pfam" id="PF07690">
    <property type="entry name" value="MFS_1"/>
    <property type="match status" value="1"/>
</dbReference>
<dbReference type="SUPFAM" id="SSF103473">
    <property type="entry name" value="MFS general substrate transporter"/>
    <property type="match status" value="1"/>
</dbReference>
<feature type="transmembrane region" description="Helical" evidence="5">
    <location>
        <begin position="38"/>
        <end position="60"/>
    </location>
</feature>
<dbReference type="Gene3D" id="1.20.1250.20">
    <property type="entry name" value="MFS general substrate transporter like domains"/>
    <property type="match status" value="2"/>
</dbReference>
<dbReference type="CDD" id="cd17478">
    <property type="entry name" value="MFS_FsR"/>
    <property type="match status" value="1"/>
</dbReference>
<evidence type="ECO:0000259" key="6">
    <source>
        <dbReference type="PROSITE" id="PS50850"/>
    </source>
</evidence>
<name>A0ABX5KAH3_9BURK</name>
<feature type="transmembrane region" description="Helical" evidence="5">
    <location>
        <begin position="274"/>
        <end position="293"/>
    </location>
</feature>
<feature type="region of interest" description="Disordered" evidence="4">
    <location>
        <begin position="1"/>
        <end position="25"/>
    </location>
</feature>